<gene>
    <name evidence="1" type="ORF">NLJ89_g8353</name>
</gene>
<dbReference type="InterPro" id="IPR032675">
    <property type="entry name" value="LRR_dom_sf"/>
</dbReference>
<proteinExistence type="predicted"/>
<comment type="caution">
    <text evidence="1">The sequence shown here is derived from an EMBL/GenBank/DDBJ whole genome shotgun (WGS) entry which is preliminary data.</text>
</comment>
<dbReference type="SUPFAM" id="SSF52047">
    <property type="entry name" value="RNI-like"/>
    <property type="match status" value="1"/>
</dbReference>
<name>A0A9W8K1Y2_9AGAR</name>
<keyword evidence="2" id="KW-1185">Reference proteome</keyword>
<sequence>MIFEIAAQEGGRHVVMHLMLVAKCVRDWVRPELYRIFTQVSDREMDTFPRPDANLDDVGRFAHHLIIGGSRTSDEINRFLTSCPNVYNLAIWSTEHIVDFLPQLRRLPLRRLSANFRSLSDEQWLGPPFCNLEYIDVVRMRGHSWDDWKILTTLPRLTHIAVNSIVEVQVIRNLLSECRHLKSLVLLAHTVNWGFAEAQELAGIRDDRLVLLDTTPAGDNLMDWRLGARGKGDFWRYAAHISFARREDHLNDEGKLWYASLEEKGDGDEG</sequence>
<organism evidence="1 2">
    <name type="scientific">Agrocybe chaxingu</name>
    <dbReference type="NCBI Taxonomy" id="84603"/>
    <lineage>
        <taxon>Eukaryota</taxon>
        <taxon>Fungi</taxon>
        <taxon>Dikarya</taxon>
        <taxon>Basidiomycota</taxon>
        <taxon>Agaricomycotina</taxon>
        <taxon>Agaricomycetes</taxon>
        <taxon>Agaricomycetidae</taxon>
        <taxon>Agaricales</taxon>
        <taxon>Agaricineae</taxon>
        <taxon>Strophariaceae</taxon>
        <taxon>Agrocybe</taxon>
    </lineage>
</organism>
<dbReference type="OrthoDB" id="3021279at2759"/>
<protein>
    <submittedName>
        <fullName evidence="1">Uncharacterized protein</fullName>
    </submittedName>
</protein>
<reference evidence="1" key="1">
    <citation type="submission" date="2022-07" db="EMBL/GenBank/DDBJ databases">
        <title>Genome Sequence of Agrocybe chaxingu.</title>
        <authorList>
            <person name="Buettner E."/>
        </authorList>
    </citation>
    <scope>NUCLEOTIDE SEQUENCE</scope>
    <source>
        <strain evidence="1">MP-N11</strain>
    </source>
</reference>
<evidence type="ECO:0000313" key="2">
    <source>
        <dbReference type="Proteomes" id="UP001148786"/>
    </source>
</evidence>
<dbReference type="AlphaFoldDB" id="A0A9W8K1Y2"/>
<evidence type="ECO:0000313" key="1">
    <source>
        <dbReference type="EMBL" id="KAJ3503613.1"/>
    </source>
</evidence>
<accession>A0A9W8K1Y2</accession>
<dbReference type="Gene3D" id="3.80.10.10">
    <property type="entry name" value="Ribonuclease Inhibitor"/>
    <property type="match status" value="1"/>
</dbReference>
<dbReference type="Proteomes" id="UP001148786">
    <property type="component" value="Unassembled WGS sequence"/>
</dbReference>
<dbReference type="EMBL" id="JANKHO010001118">
    <property type="protein sequence ID" value="KAJ3503613.1"/>
    <property type="molecule type" value="Genomic_DNA"/>
</dbReference>